<dbReference type="PANTHER" id="PTHR11538">
    <property type="entry name" value="PHENYLALANYL-TRNA SYNTHETASE"/>
    <property type="match status" value="1"/>
</dbReference>
<dbReference type="EMBL" id="CAJVPL010007528">
    <property type="protein sequence ID" value="CAG8670015.1"/>
    <property type="molecule type" value="Genomic_DNA"/>
</dbReference>
<dbReference type="GO" id="GO:0005524">
    <property type="term" value="F:ATP binding"/>
    <property type="evidence" value="ECO:0007669"/>
    <property type="project" value="UniProtKB-KW"/>
</dbReference>
<evidence type="ECO:0000256" key="1">
    <source>
        <dbReference type="ARBA" id="ARBA00022598"/>
    </source>
</evidence>
<dbReference type="GO" id="GO:0006432">
    <property type="term" value="P:phenylalanyl-tRNA aminoacylation"/>
    <property type="evidence" value="ECO:0007669"/>
    <property type="project" value="TreeGrafter"/>
</dbReference>
<gene>
    <name evidence="7" type="ORF">AGERDE_LOCUS12213</name>
</gene>
<dbReference type="PANTHER" id="PTHR11538:SF41">
    <property type="entry name" value="PHENYLALANINE--TRNA LIGASE, MITOCHONDRIAL"/>
    <property type="match status" value="1"/>
</dbReference>
<name>A0A9N9ED32_9GLOM</name>
<evidence type="ECO:0000313" key="8">
    <source>
        <dbReference type="Proteomes" id="UP000789831"/>
    </source>
</evidence>
<keyword evidence="1" id="KW-0436">Ligase</keyword>
<comment type="caution">
    <text evidence="7">The sequence shown here is derived from an EMBL/GenBank/DDBJ whole genome shotgun (WGS) entry which is preliminary data.</text>
</comment>
<proteinExistence type="predicted"/>
<evidence type="ECO:0000259" key="6">
    <source>
        <dbReference type="Pfam" id="PF01409"/>
    </source>
</evidence>
<dbReference type="GO" id="GO:0004826">
    <property type="term" value="F:phenylalanine-tRNA ligase activity"/>
    <property type="evidence" value="ECO:0007669"/>
    <property type="project" value="TreeGrafter"/>
</dbReference>
<dbReference type="OrthoDB" id="238316at2759"/>
<dbReference type="Proteomes" id="UP000789831">
    <property type="component" value="Unassembled WGS sequence"/>
</dbReference>
<dbReference type="SUPFAM" id="SSF55681">
    <property type="entry name" value="Class II aaRS and biotin synthetases"/>
    <property type="match status" value="1"/>
</dbReference>
<dbReference type="GO" id="GO:0005737">
    <property type="term" value="C:cytoplasm"/>
    <property type="evidence" value="ECO:0007669"/>
    <property type="project" value="TreeGrafter"/>
</dbReference>
<organism evidence="7 8">
    <name type="scientific">Ambispora gerdemannii</name>
    <dbReference type="NCBI Taxonomy" id="144530"/>
    <lineage>
        <taxon>Eukaryota</taxon>
        <taxon>Fungi</taxon>
        <taxon>Fungi incertae sedis</taxon>
        <taxon>Mucoromycota</taxon>
        <taxon>Glomeromycotina</taxon>
        <taxon>Glomeromycetes</taxon>
        <taxon>Archaeosporales</taxon>
        <taxon>Ambisporaceae</taxon>
        <taxon>Ambispora</taxon>
    </lineage>
</organism>
<dbReference type="Gene3D" id="3.30.930.10">
    <property type="entry name" value="Bira Bifunctional Protein, Domain 2"/>
    <property type="match status" value="1"/>
</dbReference>
<evidence type="ECO:0000256" key="2">
    <source>
        <dbReference type="ARBA" id="ARBA00022741"/>
    </source>
</evidence>
<sequence>MSKKTKLIISEKEIDILAEKSLREAKNFSNVEIIRKKYLEKGGVISQLFQQISQERDLDKRKKLDIYLEGKKYPLASLHPITQIIQKIYAIFLLLGYQVAESTEIETEEYNFNKLNIPTEHPARDMHDTFYLNANLLLRTHTSNTQIRVMESNPNQELKVITAGKVYRRDEDDATHTHQFTQIEGFVVGRDISFSHLKAWKWTPNALLAKEKAVISAKKTG</sequence>
<accession>A0A9N9ED32</accession>
<dbReference type="Pfam" id="PF01409">
    <property type="entry name" value="tRNA-synt_2d"/>
    <property type="match status" value="1"/>
</dbReference>
<evidence type="ECO:0000256" key="4">
    <source>
        <dbReference type="ARBA" id="ARBA00022917"/>
    </source>
</evidence>
<evidence type="ECO:0000256" key="5">
    <source>
        <dbReference type="ARBA" id="ARBA00023146"/>
    </source>
</evidence>
<keyword evidence="8" id="KW-1185">Reference proteome</keyword>
<keyword evidence="5" id="KW-0030">Aminoacyl-tRNA synthetase</keyword>
<dbReference type="InterPro" id="IPR002319">
    <property type="entry name" value="Phenylalanyl-tRNA_Synthase"/>
</dbReference>
<protein>
    <submittedName>
        <fullName evidence="7">2053_t:CDS:1</fullName>
    </submittedName>
</protein>
<keyword evidence="3" id="KW-0067">ATP-binding</keyword>
<keyword evidence="4" id="KW-0648">Protein biosynthesis</keyword>
<dbReference type="InterPro" id="IPR045864">
    <property type="entry name" value="aa-tRNA-synth_II/BPL/LPL"/>
</dbReference>
<dbReference type="GO" id="GO:0000049">
    <property type="term" value="F:tRNA binding"/>
    <property type="evidence" value="ECO:0007669"/>
    <property type="project" value="InterPro"/>
</dbReference>
<evidence type="ECO:0000313" key="7">
    <source>
        <dbReference type="EMBL" id="CAG8670015.1"/>
    </source>
</evidence>
<feature type="domain" description="Phenylalanyl-tRNA synthetase" evidence="6">
    <location>
        <begin position="64"/>
        <end position="199"/>
    </location>
</feature>
<dbReference type="AlphaFoldDB" id="A0A9N9ED32"/>
<keyword evidence="2" id="KW-0547">Nucleotide-binding</keyword>
<evidence type="ECO:0000256" key="3">
    <source>
        <dbReference type="ARBA" id="ARBA00022840"/>
    </source>
</evidence>
<reference evidence="7" key="1">
    <citation type="submission" date="2021-06" db="EMBL/GenBank/DDBJ databases">
        <authorList>
            <person name="Kallberg Y."/>
            <person name="Tangrot J."/>
            <person name="Rosling A."/>
        </authorList>
    </citation>
    <scope>NUCLEOTIDE SEQUENCE</scope>
    <source>
        <strain evidence="7">MT106</strain>
    </source>
</reference>